<name>A0A4Q1D0A3_9BACT</name>
<keyword evidence="3" id="KW-1185">Reference proteome</keyword>
<organism evidence="2 3">
    <name type="scientific">Filimonas effusa</name>
    <dbReference type="NCBI Taxonomy" id="2508721"/>
    <lineage>
        <taxon>Bacteria</taxon>
        <taxon>Pseudomonadati</taxon>
        <taxon>Bacteroidota</taxon>
        <taxon>Chitinophagia</taxon>
        <taxon>Chitinophagales</taxon>
        <taxon>Chitinophagaceae</taxon>
        <taxon>Filimonas</taxon>
    </lineage>
</organism>
<feature type="region of interest" description="Disordered" evidence="1">
    <location>
        <begin position="188"/>
        <end position="213"/>
    </location>
</feature>
<dbReference type="Proteomes" id="UP000290545">
    <property type="component" value="Unassembled WGS sequence"/>
</dbReference>
<evidence type="ECO:0000313" key="2">
    <source>
        <dbReference type="EMBL" id="RXK81163.1"/>
    </source>
</evidence>
<dbReference type="AlphaFoldDB" id="A0A4Q1D0A3"/>
<dbReference type="OrthoDB" id="673459at2"/>
<proteinExistence type="predicted"/>
<evidence type="ECO:0008006" key="4">
    <source>
        <dbReference type="Google" id="ProtNLM"/>
    </source>
</evidence>
<evidence type="ECO:0000256" key="1">
    <source>
        <dbReference type="SAM" id="MobiDB-lite"/>
    </source>
</evidence>
<dbReference type="InterPro" id="IPR037883">
    <property type="entry name" value="Knr4/Smi1-like_sf"/>
</dbReference>
<gene>
    <name evidence="2" type="ORF">ESB13_19675</name>
</gene>
<dbReference type="EMBL" id="SDHZ01000004">
    <property type="protein sequence ID" value="RXK81163.1"/>
    <property type="molecule type" value="Genomic_DNA"/>
</dbReference>
<dbReference type="SUPFAM" id="SSF160631">
    <property type="entry name" value="SMI1/KNR4-like"/>
    <property type="match status" value="1"/>
</dbReference>
<dbReference type="RefSeq" id="WP_129005417.1">
    <property type="nucleotide sequence ID" value="NZ_SDHZ01000004.1"/>
</dbReference>
<feature type="compositionally biased region" description="Acidic residues" evidence="1">
    <location>
        <begin position="196"/>
        <end position="213"/>
    </location>
</feature>
<protein>
    <recommendedName>
        <fullName evidence="4">SMI1/KNR4 family protein</fullName>
    </recommendedName>
</protein>
<reference evidence="2 3" key="1">
    <citation type="submission" date="2019-01" db="EMBL/GenBank/DDBJ databases">
        <title>Filimonas sp. strain TTM-71.</title>
        <authorList>
            <person name="Chen W.-M."/>
        </authorList>
    </citation>
    <scope>NUCLEOTIDE SEQUENCE [LARGE SCALE GENOMIC DNA]</scope>
    <source>
        <strain evidence="2 3">TTM-71</strain>
    </source>
</reference>
<comment type="caution">
    <text evidence="2">The sequence shown here is derived from an EMBL/GenBank/DDBJ whole genome shotgun (WGS) entry which is preliminary data.</text>
</comment>
<accession>A0A4Q1D0A3</accession>
<evidence type="ECO:0000313" key="3">
    <source>
        <dbReference type="Proteomes" id="UP000290545"/>
    </source>
</evidence>
<sequence length="213" mass="25053">MNVIESLNRLLNLLEKFNHPIVNLLSPGLTREGVIQKLNFLDRDIPEIIIDLFEWRQGVNYSDEKRPYMVNNLWPMGTFYSLDDCISSYKSRLGANVDPKYFPIFSNIGGDYWCLNMDDGYNSFVYLFAPQLTLSSEPMSQYDSLEKFVESVIAALNEGIYSYDDGEWIISDNYFQFFKELNPNSDYWDRSKRENDEDDFDEFDPEDLSDDDY</sequence>